<keyword evidence="2" id="KW-1185">Reference proteome</keyword>
<evidence type="ECO:0000313" key="1">
    <source>
        <dbReference type="EMBL" id="MBL6448911.1"/>
    </source>
</evidence>
<comment type="caution">
    <text evidence="1">The sequence shown here is derived from an EMBL/GenBank/DDBJ whole genome shotgun (WGS) entry which is preliminary data.</text>
</comment>
<sequence length="559" mass="62800">MKFKYIGTLLLAGSTVLLGLNFDKSHQTTKDEEIIINNSTSSQKNAFDTFLGINSVREQDIAKIKDQYQVARYHRLFGMDSHVFTGEEIVKEWKGKSCLVDRSIPHDAYPNDKIGFNPAKGAGGFNFDEFLQTMKASGLQSIPVLARNLLYTNVPKDSMINVWQIPWDEGGNPENPMDYKAYASFLYQFTARYGKNKLISEGGTIDPKLLKLASNNEIKAGLDLVFAIEPGNEMDKDWFSERERATPKIMAAFLSAAIDGHMGKMGEGHGILMADPTMQIAFPSPIDIKSDYVLSVLEELKILRYDAKKHGKKVVPEENLILTAHAYPFKNGSQSGAEASDIVENTEMISRSKDFVEVLRSKYSSPIYLTETGYDKVVGDVSPIGTPTTNIDSMDSHEISTFAQAKHITRLLMSMYGAGYDKTFLFTLKDPVAIEAWGFRRKFSTSGLIRKNGDKDLAWYVVNFLGNKLTGYKLEYAYFKGPLSVMKLNSGDKVAFMYWMGTNNNSTTKVNLPLKRNYSSVSEFVLEHFDNEFKPNCLDPNKSINIKVTEFPRLIILEP</sequence>
<evidence type="ECO:0000313" key="2">
    <source>
        <dbReference type="Proteomes" id="UP000614216"/>
    </source>
</evidence>
<dbReference type="Gene3D" id="3.20.20.80">
    <property type="entry name" value="Glycosidases"/>
    <property type="match status" value="1"/>
</dbReference>
<dbReference type="InterPro" id="IPR017853">
    <property type="entry name" value="GH"/>
</dbReference>
<accession>A0A937G2A8</accession>
<dbReference type="RefSeq" id="WP_202858448.1">
    <property type="nucleotide sequence ID" value="NZ_JAEUGD010000066.1"/>
</dbReference>
<reference evidence="1" key="1">
    <citation type="submission" date="2021-01" db="EMBL/GenBank/DDBJ databases">
        <title>Fulvivirga kasyanovii gen. nov., sp nov., a novel member of the phylum Bacteroidetes isolated from seawater in a mussel farm.</title>
        <authorList>
            <person name="Zhao L.-H."/>
            <person name="Wang Z.-J."/>
        </authorList>
    </citation>
    <scope>NUCLEOTIDE SEQUENCE</scope>
    <source>
        <strain evidence="1">29W222</strain>
    </source>
</reference>
<protein>
    <submittedName>
        <fullName evidence="1">Uncharacterized protein</fullName>
    </submittedName>
</protein>
<gene>
    <name evidence="1" type="ORF">JMN32_21545</name>
</gene>
<dbReference type="Proteomes" id="UP000614216">
    <property type="component" value="Unassembled WGS sequence"/>
</dbReference>
<dbReference type="SUPFAM" id="SSF51445">
    <property type="entry name" value="(Trans)glycosidases"/>
    <property type="match status" value="1"/>
</dbReference>
<dbReference type="AlphaFoldDB" id="A0A937G2A8"/>
<proteinExistence type="predicted"/>
<dbReference type="EMBL" id="JAEUGD010000066">
    <property type="protein sequence ID" value="MBL6448911.1"/>
    <property type="molecule type" value="Genomic_DNA"/>
</dbReference>
<name>A0A937G2A8_9BACT</name>
<organism evidence="1 2">
    <name type="scientific">Fulvivirga marina</name>
    <dbReference type="NCBI Taxonomy" id="2494733"/>
    <lineage>
        <taxon>Bacteria</taxon>
        <taxon>Pseudomonadati</taxon>
        <taxon>Bacteroidota</taxon>
        <taxon>Cytophagia</taxon>
        <taxon>Cytophagales</taxon>
        <taxon>Fulvivirgaceae</taxon>
        <taxon>Fulvivirga</taxon>
    </lineage>
</organism>